<gene>
    <name evidence="2" type="ORF">GCM10009682_36670</name>
</gene>
<organism evidence="2 3">
    <name type="scientific">Luedemannella flava</name>
    <dbReference type="NCBI Taxonomy" id="349316"/>
    <lineage>
        <taxon>Bacteria</taxon>
        <taxon>Bacillati</taxon>
        <taxon>Actinomycetota</taxon>
        <taxon>Actinomycetes</taxon>
        <taxon>Micromonosporales</taxon>
        <taxon>Micromonosporaceae</taxon>
        <taxon>Luedemannella</taxon>
    </lineage>
</organism>
<protein>
    <submittedName>
        <fullName evidence="2">Uncharacterized protein</fullName>
    </submittedName>
</protein>
<name>A0ABP4YD73_9ACTN</name>
<keyword evidence="3" id="KW-1185">Reference proteome</keyword>
<feature type="transmembrane region" description="Helical" evidence="1">
    <location>
        <begin position="51"/>
        <end position="73"/>
    </location>
</feature>
<keyword evidence="1" id="KW-1133">Transmembrane helix</keyword>
<accession>A0ABP4YD73</accession>
<keyword evidence="1" id="KW-0472">Membrane</keyword>
<keyword evidence="1" id="KW-0812">Transmembrane</keyword>
<comment type="caution">
    <text evidence="2">The sequence shown here is derived from an EMBL/GenBank/DDBJ whole genome shotgun (WGS) entry which is preliminary data.</text>
</comment>
<dbReference type="EMBL" id="BAAALT010000111">
    <property type="protein sequence ID" value="GAA1811976.1"/>
    <property type="molecule type" value="Genomic_DNA"/>
</dbReference>
<feature type="transmembrane region" description="Helical" evidence="1">
    <location>
        <begin position="102"/>
        <end position="120"/>
    </location>
</feature>
<reference evidence="3" key="1">
    <citation type="journal article" date="2019" name="Int. J. Syst. Evol. Microbiol.">
        <title>The Global Catalogue of Microorganisms (GCM) 10K type strain sequencing project: providing services to taxonomists for standard genome sequencing and annotation.</title>
        <authorList>
            <consortium name="The Broad Institute Genomics Platform"/>
            <consortium name="The Broad Institute Genome Sequencing Center for Infectious Disease"/>
            <person name="Wu L."/>
            <person name="Ma J."/>
        </authorList>
    </citation>
    <scope>NUCLEOTIDE SEQUENCE [LARGE SCALE GENOMIC DNA]</scope>
    <source>
        <strain evidence="3">JCM 13250</strain>
    </source>
</reference>
<evidence type="ECO:0000313" key="3">
    <source>
        <dbReference type="Proteomes" id="UP001500218"/>
    </source>
</evidence>
<feature type="transmembrane region" description="Helical" evidence="1">
    <location>
        <begin position="78"/>
        <end position="96"/>
    </location>
</feature>
<sequence length="131" mass="14046">MNELSSQPLPQRTRPGAVLAATILLVISGVLGLVGITLLTFLLEDTSPADLVLLLVVPGVASVANLILAVLLFRGVSWARITLIVLIIANIVLTIISALVDPSGICLSLVFNIVLLVLLFREDVKDWCYPY</sequence>
<evidence type="ECO:0000313" key="2">
    <source>
        <dbReference type="EMBL" id="GAA1811976.1"/>
    </source>
</evidence>
<dbReference type="Proteomes" id="UP001500218">
    <property type="component" value="Unassembled WGS sequence"/>
</dbReference>
<feature type="transmembrane region" description="Helical" evidence="1">
    <location>
        <begin position="16"/>
        <end position="39"/>
    </location>
</feature>
<dbReference type="RefSeq" id="WP_344133261.1">
    <property type="nucleotide sequence ID" value="NZ_BAAALT010000111.1"/>
</dbReference>
<proteinExistence type="predicted"/>
<evidence type="ECO:0000256" key="1">
    <source>
        <dbReference type="SAM" id="Phobius"/>
    </source>
</evidence>